<reference evidence="2 3" key="1">
    <citation type="submission" date="2019-05" db="EMBL/GenBank/DDBJ databases">
        <authorList>
            <consortium name="Science for Life Laboratories"/>
        </authorList>
    </citation>
    <scope>NUCLEOTIDE SEQUENCE [LARGE SCALE GENOMIC DNA]</scope>
    <source>
        <strain evidence="2">Soil9</strain>
    </source>
</reference>
<keyword evidence="3" id="KW-1185">Reference proteome</keyword>
<dbReference type="EMBL" id="LR593886">
    <property type="protein sequence ID" value="VTS01251.1"/>
    <property type="molecule type" value="Genomic_DNA"/>
</dbReference>
<protein>
    <recommendedName>
        <fullName evidence="4">TM2 domain-containing protein</fullName>
    </recommendedName>
</protein>
<evidence type="ECO:0008006" key="4">
    <source>
        <dbReference type="Google" id="ProtNLM"/>
    </source>
</evidence>
<evidence type="ECO:0000313" key="3">
    <source>
        <dbReference type="Proteomes" id="UP000464178"/>
    </source>
</evidence>
<proteinExistence type="predicted"/>
<dbReference type="AlphaFoldDB" id="A0A6P2DL24"/>
<evidence type="ECO:0000313" key="2">
    <source>
        <dbReference type="EMBL" id="VTS01251.1"/>
    </source>
</evidence>
<keyword evidence="1" id="KW-0812">Transmembrane</keyword>
<feature type="transmembrane region" description="Helical" evidence="1">
    <location>
        <begin position="213"/>
        <end position="237"/>
    </location>
</feature>
<organism evidence="2 3">
    <name type="scientific">Gemmata massiliana</name>
    <dbReference type="NCBI Taxonomy" id="1210884"/>
    <lineage>
        <taxon>Bacteria</taxon>
        <taxon>Pseudomonadati</taxon>
        <taxon>Planctomycetota</taxon>
        <taxon>Planctomycetia</taxon>
        <taxon>Gemmatales</taxon>
        <taxon>Gemmataceae</taxon>
        <taxon>Gemmata</taxon>
    </lineage>
</organism>
<dbReference type="Proteomes" id="UP000464178">
    <property type="component" value="Chromosome"/>
</dbReference>
<dbReference type="KEGG" id="gms:SOIL9_79120"/>
<sequence length="259" mass="28641">MPIELQRIRQSLRRRTRLLRSVEIRRAARRGFDLVHFGSGPVERLCAALILAALFVFVTLAASLIAKLGPTYGLALAGVAFLSALGASAVLVLWPRSDRALEAERRQLRDDVIALRAREADLLDAMEEELARREGARHRGIDRDARPQTRPCPYCWEVISARALKCRFCGEFVDEELARERQRAWNPGIAAILSFIIPGLGQVYKSQVLGGLVWFFVIDCVYAGSFVGMYVCCMGLLTLPVAVILHVVCIFDAAASGTA</sequence>
<keyword evidence="1" id="KW-0472">Membrane</keyword>
<feature type="transmembrane region" description="Helical" evidence="1">
    <location>
        <begin position="184"/>
        <end position="201"/>
    </location>
</feature>
<keyword evidence="1" id="KW-1133">Transmembrane helix</keyword>
<dbReference type="RefSeq" id="WP_162672399.1">
    <property type="nucleotide sequence ID" value="NZ_LR593886.1"/>
</dbReference>
<accession>A0A6P2DL24</accession>
<feature type="transmembrane region" description="Helical" evidence="1">
    <location>
        <begin position="72"/>
        <end position="94"/>
    </location>
</feature>
<gene>
    <name evidence="2" type="ORF">SOIL9_79120</name>
</gene>
<feature type="transmembrane region" description="Helical" evidence="1">
    <location>
        <begin position="45"/>
        <end position="66"/>
    </location>
</feature>
<evidence type="ECO:0000256" key="1">
    <source>
        <dbReference type="SAM" id="Phobius"/>
    </source>
</evidence>
<name>A0A6P2DL24_9BACT</name>